<protein>
    <submittedName>
        <fullName evidence="2">Outer membrane beta-barrel protein</fullName>
    </submittedName>
</protein>
<accession>A0A7T4UR22</accession>
<dbReference type="GO" id="GO:0055085">
    <property type="term" value="P:transmembrane transport"/>
    <property type="evidence" value="ECO:0007669"/>
    <property type="project" value="TreeGrafter"/>
</dbReference>
<organism evidence="2 3">
    <name type="scientific">Spongiibacter nanhainus</name>
    <dbReference type="NCBI Taxonomy" id="2794344"/>
    <lineage>
        <taxon>Bacteria</taxon>
        <taxon>Pseudomonadati</taxon>
        <taxon>Pseudomonadota</taxon>
        <taxon>Gammaproteobacteria</taxon>
        <taxon>Cellvibrionales</taxon>
        <taxon>Spongiibacteraceae</taxon>
        <taxon>Spongiibacter</taxon>
    </lineage>
</organism>
<keyword evidence="3" id="KW-1185">Reference proteome</keyword>
<dbReference type="AlphaFoldDB" id="A0A7T4UR22"/>
<sequence>MKPYSALALSALIAAPAALAVDTSYSPGQWVVRGGLTQVEPREDSDNIKANGEVLLLGGTLMSPGQPSSVGIDNDIQLGLTVEYMLDANWGLELLAATPFEHTATGKGAIGGLDIADFKHLPPTLSAVYHFTAINGFQPYVGAGINYTFIYDEELTSDAKAAFSGLGLEGGKMKLDDSIGPSLQVGADYHVNEQWLINASARWIDIDTEAKIKFDGGTTLTSDIEVDPMVYTVSVGYKF</sequence>
<dbReference type="EMBL" id="CP066167">
    <property type="protein sequence ID" value="QQD18788.1"/>
    <property type="molecule type" value="Genomic_DNA"/>
</dbReference>
<dbReference type="SUPFAM" id="SSF56925">
    <property type="entry name" value="OMPA-like"/>
    <property type="match status" value="1"/>
</dbReference>
<dbReference type="RefSeq" id="WP_198570277.1">
    <property type="nucleotide sequence ID" value="NZ_CP066167.1"/>
</dbReference>
<dbReference type="Pfam" id="PF03922">
    <property type="entry name" value="OmpW"/>
    <property type="match status" value="1"/>
</dbReference>
<name>A0A7T4UR22_9GAMM</name>
<feature type="chain" id="PRO_5032808923" evidence="1">
    <location>
        <begin position="21"/>
        <end position="239"/>
    </location>
</feature>
<evidence type="ECO:0000313" key="3">
    <source>
        <dbReference type="Proteomes" id="UP000596063"/>
    </source>
</evidence>
<dbReference type="InterPro" id="IPR005618">
    <property type="entry name" value="OMPW"/>
</dbReference>
<dbReference type="KEGG" id="snan:I6N98_02655"/>
<keyword evidence="1" id="KW-0732">Signal</keyword>
<proteinExistence type="predicted"/>
<dbReference type="PANTHER" id="PTHR36920">
    <property type="match status" value="1"/>
</dbReference>
<dbReference type="Gene3D" id="2.40.160.20">
    <property type="match status" value="1"/>
</dbReference>
<evidence type="ECO:0000313" key="2">
    <source>
        <dbReference type="EMBL" id="QQD18788.1"/>
    </source>
</evidence>
<dbReference type="InterPro" id="IPR011250">
    <property type="entry name" value="OMP/PagP_B-barrel"/>
</dbReference>
<dbReference type="GO" id="GO:0019867">
    <property type="term" value="C:outer membrane"/>
    <property type="evidence" value="ECO:0007669"/>
    <property type="project" value="InterPro"/>
</dbReference>
<evidence type="ECO:0000256" key="1">
    <source>
        <dbReference type="SAM" id="SignalP"/>
    </source>
</evidence>
<reference evidence="2 3" key="1">
    <citation type="submission" date="2020-12" db="EMBL/GenBank/DDBJ databases">
        <authorList>
            <person name="Shan Y."/>
        </authorList>
    </citation>
    <scope>NUCLEOTIDE SEQUENCE [LARGE SCALE GENOMIC DNA]</scope>
    <source>
        <strain evidence="3">csc3.9</strain>
    </source>
</reference>
<feature type="signal peptide" evidence="1">
    <location>
        <begin position="1"/>
        <end position="20"/>
    </location>
</feature>
<dbReference type="PANTHER" id="PTHR36920:SF1">
    <property type="entry name" value="OUTER MEMBRANE PROTEIN W"/>
    <property type="match status" value="1"/>
</dbReference>
<dbReference type="Proteomes" id="UP000596063">
    <property type="component" value="Chromosome"/>
</dbReference>
<gene>
    <name evidence="2" type="ORF">I6N98_02655</name>
</gene>